<dbReference type="PROSITE" id="PS51318">
    <property type="entry name" value="TAT"/>
    <property type="match status" value="1"/>
</dbReference>
<evidence type="ECO:0000313" key="6">
    <source>
        <dbReference type="Proteomes" id="UP000509303"/>
    </source>
</evidence>
<evidence type="ECO:0000256" key="2">
    <source>
        <dbReference type="ARBA" id="ARBA00023157"/>
    </source>
</evidence>
<name>A0A7H8N637_9ACTN</name>
<dbReference type="PROSITE" id="PS50240">
    <property type="entry name" value="TRYPSIN_DOM"/>
    <property type="match status" value="1"/>
</dbReference>
<dbReference type="InterPro" id="IPR043504">
    <property type="entry name" value="Peptidase_S1_PA_chymotrypsin"/>
</dbReference>
<feature type="chain" id="PRO_5029002058" evidence="3">
    <location>
        <begin position="48"/>
        <end position="291"/>
    </location>
</feature>
<organism evidence="5 6">
    <name type="scientific">Streptomyces buecherae</name>
    <dbReference type="NCBI Taxonomy" id="2763006"/>
    <lineage>
        <taxon>Bacteria</taxon>
        <taxon>Bacillati</taxon>
        <taxon>Actinomycetota</taxon>
        <taxon>Actinomycetes</taxon>
        <taxon>Kitasatosporales</taxon>
        <taxon>Streptomycetaceae</taxon>
        <taxon>Streptomyces</taxon>
    </lineage>
</organism>
<dbReference type="GO" id="GO:0006508">
    <property type="term" value="P:proteolysis"/>
    <property type="evidence" value="ECO:0007669"/>
    <property type="project" value="UniProtKB-KW"/>
</dbReference>
<dbReference type="InterPro" id="IPR050430">
    <property type="entry name" value="Peptidase_S1"/>
</dbReference>
<dbReference type="PROSITE" id="PS00134">
    <property type="entry name" value="TRYPSIN_HIS"/>
    <property type="match status" value="1"/>
</dbReference>
<keyword evidence="5" id="KW-0645">Protease</keyword>
<feature type="signal peptide" evidence="3">
    <location>
        <begin position="1"/>
        <end position="47"/>
    </location>
</feature>
<dbReference type="PANTHER" id="PTHR24276:SF98">
    <property type="entry name" value="FI18310P1-RELATED"/>
    <property type="match status" value="1"/>
</dbReference>
<gene>
    <name evidence="5" type="ORF">HUT08_10895</name>
</gene>
<dbReference type="InterPro" id="IPR001314">
    <property type="entry name" value="Peptidase_S1A"/>
</dbReference>
<dbReference type="PANTHER" id="PTHR24276">
    <property type="entry name" value="POLYSERASE-RELATED"/>
    <property type="match status" value="1"/>
</dbReference>
<evidence type="ECO:0000256" key="1">
    <source>
        <dbReference type="ARBA" id="ARBA00007664"/>
    </source>
</evidence>
<accession>A0A7H8N637</accession>
<dbReference type="AlphaFoldDB" id="A0A7H8N637"/>
<feature type="domain" description="Peptidase S1" evidence="4">
    <location>
        <begin position="48"/>
        <end position="288"/>
    </location>
</feature>
<keyword evidence="5" id="KW-0378">Hydrolase</keyword>
<sequence>MPQNTPPSPTPQPTRRSRRARRLLTRAALVGAATALCATTASTSAHAVINGKDSTQAYPFMASIPMALETGEGEGKDAEGVCGAALVAPQWVVTAGHCAQEAGTVGAHPKGTVRVGSEHRTSGGAVRKIVKKVVHPGYDVNSPVRSHHDIALLKLDRPVTQQPIRMADREARVGAPTRVLGFGTVVDVLDFKDWVFPDRLQELNTRRAPASACQDVDAATELCTTSRVPDAMACKGDSGGPQIQRVHGRWQLVGTTSGDGDADPHCATGPGVYTSVPAHRAWLTKVLAAHR</sequence>
<dbReference type="Gene3D" id="2.40.10.10">
    <property type="entry name" value="Trypsin-like serine proteases"/>
    <property type="match status" value="1"/>
</dbReference>
<proteinExistence type="inferred from homology"/>
<dbReference type="InterPro" id="IPR009003">
    <property type="entry name" value="Peptidase_S1_PA"/>
</dbReference>
<evidence type="ECO:0000259" key="4">
    <source>
        <dbReference type="PROSITE" id="PS50240"/>
    </source>
</evidence>
<keyword evidence="6" id="KW-1185">Reference proteome</keyword>
<dbReference type="Pfam" id="PF00089">
    <property type="entry name" value="Trypsin"/>
    <property type="match status" value="1"/>
</dbReference>
<dbReference type="PRINTS" id="PR00722">
    <property type="entry name" value="CHYMOTRYPSIN"/>
</dbReference>
<dbReference type="InterPro" id="IPR018114">
    <property type="entry name" value="TRYPSIN_HIS"/>
</dbReference>
<dbReference type="SMART" id="SM00020">
    <property type="entry name" value="Tryp_SPc"/>
    <property type="match status" value="1"/>
</dbReference>
<dbReference type="EMBL" id="CP054929">
    <property type="protein sequence ID" value="QKW49967.1"/>
    <property type="molecule type" value="Genomic_DNA"/>
</dbReference>
<evidence type="ECO:0000313" key="5">
    <source>
        <dbReference type="EMBL" id="QKW49967.1"/>
    </source>
</evidence>
<evidence type="ECO:0000256" key="3">
    <source>
        <dbReference type="SAM" id="SignalP"/>
    </source>
</evidence>
<reference evidence="5 6" key="1">
    <citation type="submission" date="2020-06" db="EMBL/GenBank/DDBJ databases">
        <title>Genome mining for natural products.</title>
        <authorList>
            <person name="Zhang B."/>
            <person name="Shi J."/>
            <person name="Ge H."/>
        </authorList>
    </citation>
    <scope>NUCLEOTIDE SEQUENCE [LARGE SCALE GENOMIC DNA]</scope>
    <source>
        <strain evidence="5 6">NA00687</strain>
    </source>
</reference>
<comment type="similarity">
    <text evidence="1">Belongs to the peptidase S1 family.</text>
</comment>
<dbReference type="CDD" id="cd00190">
    <property type="entry name" value="Tryp_SPc"/>
    <property type="match status" value="1"/>
</dbReference>
<dbReference type="GO" id="GO:0004252">
    <property type="term" value="F:serine-type endopeptidase activity"/>
    <property type="evidence" value="ECO:0007669"/>
    <property type="project" value="InterPro"/>
</dbReference>
<dbReference type="Proteomes" id="UP000509303">
    <property type="component" value="Chromosome"/>
</dbReference>
<dbReference type="InterPro" id="IPR006311">
    <property type="entry name" value="TAT_signal"/>
</dbReference>
<dbReference type="RefSeq" id="WP_176161702.1">
    <property type="nucleotide sequence ID" value="NZ_CP054929.1"/>
</dbReference>
<protein>
    <submittedName>
        <fullName evidence="5">Serine protease</fullName>
    </submittedName>
</protein>
<keyword evidence="3" id="KW-0732">Signal</keyword>
<dbReference type="SUPFAM" id="SSF50494">
    <property type="entry name" value="Trypsin-like serine proteases"/>
    <property type="match status" value="1"/>
</dbReference>
<keyword evidence="2" id="KW-1015">Disulfide bond</keyword>
<dbReference type="InterPro" id="IPR001254">
    <property type="entry name" value="Trypsin_dom"/>
</dbReference>